<name>A0A345VHX3_9STRE</name>
<feature type="compositionally biased region" description="Basic and acidic residues" evidence="1">
    <location>
        <begin position="132"/>
        <end position="155"/>
    </location>
</feature>
<keyword evidence="2" id="KW-0732">Signal</keyword>
<accession>A0A345VHX3</accession>
<evidence type="ECO:0000256" key="2">
    <source>
        <dbReference type="SAM" id="SignalP"/>
    </source>
</evidence>
<feature type="region of interest" description="Disordered" evidence="1">
    <location>
        <begin position="104"/>
        <end position="171"/>
    </location>
</feature>
<dbReference type="Proteomes" id="UP000255411">
    <property type="component" value="Chromosome"/>
</dbReference>
<evidence type="ECO:0000256" key="1">
    <source>
        <dbReference type="SAM" id="MobiDB-lite"/>
    </source>
</evidence>
<feature type="chain" id="PRO_5038852142" description="PepSY domain-containing protein" evidence="2">
    <location>
        <begin position="21"/>
        <end position="197"/>
    </location>
</feature>
<evidence type="ECO:0000259" key="3">
    <source>
        <dbReference type="Pfam" id="PF03413"/>
    </source>
</evidence>
<organism evidence="4 5">
    <name type="scientific">Streptococcus pluranimalium</name>
    <dbReference type="NCBI Taxonomy" id="82348"/>
    <lineage>
        <taxon>Bacteria</taxon>
        <taxon>Bacillati</taxon>
        <taxon>Bacillota</taxon>
        <taxon>Bacilli</taxon>
        <taxon>Lactobacillales</taxon>
        <taxon>Streptococcaceae</taxon>
        <taxon>Streptococcus</taxon>
    </lineage>
</organism>
<dbReference type="EMBL" id="CP022601">
    <property type="protein sequence ID" value="AXJ12325.1"/>
    <property type="molecule type" value="Genomic_DNA"/>
</dbReference>
<evidence type="ECO:0000313" key="4">
    <source>
        <dbReference type="EMBL" id="AXJ12325.1"/>
    </source>
</evidence>
<proteinExistence type="predicted"/>
<sequence length="197" mass="21622">MPFKKISLLAVTALSVLALAACDMDDDDKVEKQQNTTNQVAKKDNTSVKLSEKEAKKKAFEAAGVKEKEATNLQVEQDFDDATPTYDIEFTKDQTEYSYTIDANTGDILEESTEKAEGAASHTSTSSTLNQEDAKKKSLDAAKVSEKDVDNVRVEEDSDSESPSYDIEFSKDGIEYSYTIDANTGDILEQSSESVNN</sequence>
<reference evidence="4 5" key="1">
    <citation type="submission" date="2017-07" db="EMBL/GenBank/DDBJ databases">
        <title>Streptococcus pluranimalium as cause of bovine abortion.</title>
        <authorList>
            <person name="Rodriguez Campos S."/>
            <person name="Gobeli Brawand S."/>
            <person name="Brodard I."/>
            <person name="Rychener L."/>
            <person name="Perreten V."/>
        </authorList>
    </citation>
    <scope>NUCLEOTIDE SEQUENCE [LARGE SCALE GENOMIC DNA]</scope>
    <source>
        <strain evidence="4 5">14A0014</strain>
    </source>
</reference>
<feature type="signal peptide" evidence="2">
    <location>
        <begin position="1"/>
        <end position="20"/>
    </location>
</feature>
<feature type="domain" description="PepSY" evidence="3">
    <location>
        <begin position="129"/>
        <end position="190"/>
    </location>
</feature>
<protein>
    <recommendedName>
        <fullName evidence="3">PepSY domain-containing protein</fullName>
    </recommendedName>
</protein>
<dbReference type="Gene3D" id="3.10.450.40">
    <property type="match status" value="2"/>
</dbReference>
<feature type="compositionally biased region" description="Polar residues" evidence="1">
    <location>
        <begin position="121"/>
        <end position="131"/>
    </location>
</feature>
<feature type="domain" description="PepSY" evidence="3">
    <location>
        <begin position="49"/>
        <end position="110"/>
    </location>
</feature>
<dbReference type="InterPro" id="IPR025711">
    <property type="entry name" value="PepSY"/>
</dbReference>
<dbReference type="Pfam" id="PF03413">
    <property type="entry name" value="PepSY"/>
    <property type="match status" value="2"/>
</dbReference>
<dbReference type="AlphaFoldDB" id="A0A345VHX3"/>
<dbReference type="RefSeq" id="WP_162797750.1">
    <property type="nucleotide sequence ID" value="NZ_CP022601.1"/>
</dbReference>
<gene>
    <name evidence="4" type="ORF">Sp14A_03920</name>
</gene>
<evidence type="ECO:0000313" key="5">
    <source>
        <dbReference type="Proteomes" id="UP000255411"/>
    </source>
</evidence>
<dbReference type="PROSITE" id="PS51257">
    <property type="entry name" value="PROKAR_LIPOPROTEIN"/>
    <property type="match status" value="1"/>
</dbReference>